<dbReference type="AlphaFoldDB" id="A0A4R6ZRQ3"/>
<dbReference type="Proteomes" id="UP000295558">
    <property type="component" value="Unassembled WGS sequence"/>
</dbReference>
<evidence type="ECO:0000313" key="3">
    <source>
        <dbReference type="Proteomes" id="UP000295558"/>
    </source>
</evidence>
<evidence type="ECO:0000256" key="1">
    <source>
        <dbReference type="SAM" id="Coils"/>
    </source>
</evidence>
<reference evidence="2 3" key="1">
    <citation type="submission" date="2019-03" db="EMBL/GenBank/DDBJ databases">
        <title>Genomic Encyclopedia of Type Strains, Phase III (KMG-III): the genomes of soil and plant-associated and newly described type strains.</title>
        <authorList>
            <person name="Whitman W."/>
        </authorList>
    </citation>
    <scope>NUCLEOTIDE SEQUENCE [LARGE SCALE GENOMIC DNA]</scope>
    <source>
        <strain evidence="2 3">CECT 7972</strain>
    </source>
</reference>
<protein>
    <submittedName>
        <fullName evidence="2">Uncharacterized protein</fullName>
    </submittedName>
</protein>
<accession>A0A4R6ZRQ3</accession>
<organism evidence="2 3">
    <name type="scientific">Listeria rocourtiae</name>
    <dbReference type="NCBI Taxonomy" id="647910"/>
    <lineage>
        <taxon>Bacteria</taxon>
        <taxon>Bacillati</taxon>
        <taxon>Bacillota</taxon>
        <taxon>Bacilli</taxon>
        <taxon>Bacillales</taxon>
        <taxon>Listeriaceae</taxon>
        <taxon>Listeria</taxon>
    </lineage>
</organism>
<feature type="coiled-coil region" evidence="1">
    <location>
        <begin position="133"/>
        <end position="160"/>
    </location>
</feature>
<proteinExistence type="predicted"/>
<name>A0A4R6ZRQ3_9LIST</name>
<keyword evidence="1" id="KW-0175">Coiled coil</keyword>
<dbReference type="EMBL" id="SNZK01000001">
    <property type="protein sequence ID" value="TDR55092.1"/>
    <property type="molecule type" value="Genomic_DNA"/>
</dbReference>
<keyword evidence="3" id="KW-1185">Reference proteome</keyword>
<dbReference type="STRING" id="1265846.PROCOU_14023"/>
<gene>
    <name evidence="2" type="ORF">DFP96_10118</name>
</gene>
<sequence>MSNINLSAHAIKRCIERFGVKEADARRFVNDRMRKAVLTYRQSDGSMIFSAEGMIIVTNAQKNAVLTVYPEPSTVFAPEINKAVDKVVKKATAKISGILRELYSQSAQINEDITVCYRKLATCRNPYDFNAQLSKLKSQRNELEKEIRSKVAEKNKLTASAQALKMR</sequence>
<dbReference type="RefSeq" id="WP_036072894.1">
    <property type="nucleotide sequence ID" value="NZ_SNZK01000001.1"/>
</dbReference>
<evidence type="ECO:0000313" key="2">
    <source>
        <dbReference type="EMBL" id="TDR55092.1"/>
    </source>
</evidence>
<comment type="caution">
    <text evidence="2">The sequence shown here is derived from an EMBL/GenBank/DDBJ whole genome shotgun (WGS) entry which is preliminary data.</text>
</comment>